<sequence length="869" mass="85804">MPAGPLWERPGRNQILPQSGELLDEDAIGSLLSSPTSPSAQGAARWPPPAESSPRPDVHPPARRPPVSSPPPPPQPVAVPPPPPLLVVASPPPQPVAPAAATPPTRPTPQPAAAALLTPSTCGPVGAAAGRSPSAAHAPTPTHTPARELGAGARETSSTAAAEASTPRAPRASPYSAAGASAGAGAAMSVSVGDASLGASPYRTAPNSTRISLSGFDKDEKAPPAGRSRRSKAALGALLALLALTGGAAAVVGTSGRRALGGAPAGSWTLDLSAGAQLDGAGWEQTSSFWGANGGLQWFSPASARVRDGVLALEARPTADSPRGARGEAIGLAAVLGCGRAAAGTPLERDSKQALAPCAPSGLVDVVDLGGACARDPLAGRCNLTIGVAPPKSKGPASMLPPVRSAMVHAASAADAGAAAIVTHGTLELTVRLPRGDWLRPYIHLLPAPLRGARAQRADGADVAAVRLLDGRGNGPDCAFKDGIGNGTFGARIEWGPSASASKLGGRTPTALFAAAGMPSTPAAAAAAAAAAGQSAADEWLVLTLTRSSTRLVLTARSRSARASAARELVRAELIERSTTAEKRSIGAGGGPVRDLCVTTAAATAATCVPLAALGGDGGDGGDGDAAVATGIFNAPLALVAGLAVGSGMPGGASALDETYGAAGAEFGADGECVKPWADGVADAPARLLAAQSAWLPTWTRPRLEIAAARFTAQLRDAHAPGGAPRAADQPYAGGSGGDGGGELGSAAGAVDASADGARARAPTPAVEMSPVELAVTMKVAPPDALSEDEAHVCSICTAHRCSTSVDRTCAVRNGYFKRGHASASAAERWGCLCGCCQSQCGLRVSCASGSASTSASAHDALEKLAARG</sequence>
<evidence type="ECO:0000313" key="2">
    <source>
        <dbReference type="EMBL" id="KAG8465020.1"/>
    </source>
</evidence>
<accession>A0A8J6CCP4</accession>
<evidence type="ECO:0000313" key="3">
    <source>
        <dbReference type="Proteomes" id="UP000751190"/>
    </source>
</evidence>
<feature type="compositionally biased region" description="Pro residues" evidence="1">
    <location>
        <begin position="63"/>
        <end position="96"/>
    </location>
</feature>
<feature type="region of interest" description="Disordered" evidence="1">
    <location>
        <begin position="1"/>
        <end position="179"/>
    </location>
</feature>
<reference evidence="2" key="1">
    <citation type="submission" date="2021-05" db="EMBL/GenBank/DDBJ databases">
        <title>The genome of the haptophyte Pavlova lutheri (Diacronema luteri, Pavlovales) - a model for lipid biosynthesis in eukaryotic algae.</title>
        <authorList>
            <person name="Hulatt C.J."/>
            <person name="Posewitz M.C."/>
        </authorList>
    </citation>
    <scope>NUCLEOTIDE SEQUENCE</scope>
    <source>
        <strain evidence="2">NIVA-4/92</strain>
    </source>
</reference>
<feature type="compositionally biased region" description="Polar residues" evidence="1">
    <location>
        <begin position="31"/>
        <end position="40"/>
    </location>
</feature>
<dbReference type="Gene3D" id="2.60.120.200">
    <property type="match status" value="1"/>
</dbReference>
<dbReference type="EMBL" id="JAGTXO010000011">
    <property type="protein sequence ID" value="KAG8465020.1"/>
    <property type="molecule type" value="Genomic_DNA"/>
</dbReference>
<evidence type="ECO:0000256" key="1">
    <source>
        <dbReference type="SAM" id="MobiDB-lite"/>
    </source>
</evidence>
<organism evidence="2 3">
    <name type="scientific">Diacronema lutheri</name>
    <name type="common">Unicellular marine alga</name>
    <name type="synonym">Monochrysis lutheri</name>
    <dbReference type="NCBI Taxonomy" id="2081491"/>
    <lineage>
        <taxon>Eukaryota</taxon>
        <taxon>Haptista</taxon>
        <taxon>Haptophyta</taxon>
        <taxon>Pavlovophyceae</taxon>
        <taxon>Pavlovales</taxon>
        <taxon>Pavlovaceae</taxon>
        <taxon>Diacronema</taxon>
    </lineage>
</organism>
<protein>
    <submittedName>
        <fullName evidence="2">Uncharacterized protein</fullName>
    </submittedName>
</protein>
<proteinExistence type="predicted"/>
<feature type="region of interest" description="Disordered" evidence="1">
    <location>
        <begin position="719"/>
        <end position="750"/>
    </location>
</feature>
<gene>
    <name evidence="2" type="ORF">KFE25_012383</name>
</gene>
<feature type="compositionally biased region" description="Gly residues" evidence="1">
    <location>
        <begin position="734"/>
        <end position="744"/>
    </location>
</feature>
<dbReference type="Proteomes" id="UP000751190">
    <property type="component" value="Unassembled WGS sequence"/>
</dbReference>
<dbReference type="AlphaFoldDB" id="A0A8J6CCP4"/>
<comment type="caution">
    <text evidence="2">The sequence shown here is derived from an EMBL/GenBank/DDBJ whole genome shotgun (WGS) entry which is preliminary data.</text>
</comment>
<feature type="compositionally biased region" description="Low complexity" evidence="1">
    <location>
        <begin position="111"/>
        <end position="179"/>
    </location>
</feature>
<name>A0A8J6CCP4_DIALT</name>
<feature type="region of interest" description="Disordered" evidence="1">
    <location>
        <begin position="199"/>
        <end position="229"/>
    </location>
</feature>
<keyword evidence="3" id="KW-1185">Reference proteome</keyword>
<dbReference type="OrthoDB" id="10659689at2759"/>